<keyword evidence="12" id="KW-1015">Disulfide bond</keyword>
<evidence type="ECO:0000256" key="14">
    <source>
        <dbReference type="ARBA" id="ARBA00042865"/>
    </source>
</evidence>
<dbReference type="RefSeq" id="WP_203803633.1">
    <property type="nucleotide sequence ID" value="NZ_BOMY01000016.1"/>
</dbReference>
<dbReference type="GO" id="GO:0050650">
    <property type="term" value="P:chondroitin sulfate proteoglycan biosynthetic process"/>
    <property type="evidence" value="ECO:0007669"/>
    <property type="project" value="TreeGrafter"/>
</dbReference>
<keyword evidence="13" id="KW-0325">Glycoprotein</keyword>
<proteinExistence type="predicted"/>
<evidence type="ECO:0000256" key="4">
    <source>
        <dbReference type="ARBA" id="ARBA00022679"/>
    </source>
</evidence>
<protein>
    <recommendedName>
        <fullName evidence="14">Peptide O-xylosyltransferase</fullName>
    </recommendedName>
</protein>
<dbReference type="GO" id="GO:0046872">
    <property type="term" value="F:metal ion binding"/>
    <property type="evidence" value="ECO:0007669"/>
    <property type="project" value="UniProtKB-KW"/>
</dbReference>
<dbReference type="Proteomes" id="UP000623608">
    <property type="component" value="Unassembled WGS sequence"/>
</dbReference>
<dbReference type="PANTHER" id="PTHR46025">
    <property type="entry name" value="XYLOSYLTRANSFERASE OXT"/>
    <property type="match status" value="1"/>
</dbReference>
<evidence type="ECO:0000256" key="3">
    <source>
        <dbReference type="ARBA" id="ARBA00022676"/>
    </source>
</evidence>
<sequence length="310" mass="35524">MTPLAVAVLAHADPAHLGRLVNALPFIPIVVHCDARTRAATFAAMRESTRTGNVRFSARQATTLSSWSLVLAELQAVRDALTWTNARHIAVLSGACFPLLPVEELHDELAHWEGRTWMWNVPVPYQDWDTPRQKDGGMWRFRYRYLTRNNQSLYIKGFPLRMPWPRQIPAELTLRAASQWKIYSREHATRLLELVDERPDLIKFWSSTLVPDESFAASMLGSRTLFGESALPLNASGAWYLDWPRAHSYHPRWLNEEDFDRLKVARWAPSQHPHTQVTEQAGHRKLFARKFRSSDGATVVDRIAEELLPG</sequence>
<comment type="subcellular location">
    <subcellularLocation>
        <location evidence="2">Endoplasmic reticulum membrane</location>
        <topology evidence="2">Single-pass type II membrane protein</topology>
    </subcellularLocation>
    <subcellularLocation>
        <location evidence="1">Golgi apparatus membrane</location>
        <topology evidence="1">Single-pass type II membrane protein</topology>
    </subcellularLocation>
</comment>
<dbReference type="Pfam" id="PF02485">
    <property type="entry name" value="Branch"/>
    <property type="match status" value="1"/>
</dbReference>
<dbReference type="InterPro" id="IPR043538">
    <property type="entry name" value="XYLT"/>
</dbReference>
<dbReference type="GO" id="GO:0015012">
    <property type="term" value="P:heparan sulfate proteoglycan biosynthetic process"/>
    <property type="evidence" value="ECO:0007669"/>
    <property type="project" value="TreeGrafter"/>
</dbReference>
<reference evidence="15" key="1">
    <citation type="submission" date="2021-01" db="EMBL/GenBank/DDBJ databases">
        <title>Whole genome shotgun sequence of Actinoplanes tereljensis NBRC 105297.</title>
        <authorList>
            <person name="Komaki H."/>
            <person name="Tamura T."/>
        </authorList>
    </citation>
    <scope>NUCLEOTIDE SEQUENCE</scope>
    <source>
        <strain evidence="15">NBRC 105297</strain>
    </source>
</reference>
<gene>
    <name evidence="15" type="ORF">Ate02nite_23050</name>
</gene>
<dbReference type="AlphaFoldDB" id="A0A919NK39"/>
<dbReference type="InterPro" id="IPR003406">
    <property type="entry name" value="Glyco_trans_14"/>
</dbReference>
<keyword evidence="10" id="KW-0333">Golgi apparatus</keyword>
<keyword evidence="16" id="KW-1185">Reference proteome</keyword>
<evidence type="ECO:0000256" key="10">
    <source>
        <dbReference type="ARBA" id="ARBA00023034"/>
    </source>
</evidence>
<keyword evidence="7" id="KW-0256">Endoplasmic reticulum</keyword>
<keyword evidence="4" id="KW-0808">Transferase</keyword>
<dbReference type="GO" id="GO:0030158">
    <property type="term" value="F:protein xylosyltransferase activity"/>
    <property type="evidence" value="ECO:0007669"/>
    <property type="project" value="InterPro"/>
</dbReference>
<organism evidence="15 16">
    <name type="scientific">Paractinoplanes tereljensis</name>
    <dbReference type="NCBI Taxonomy" id="571912"/>
    <lineage>
        <taxon>Bacteria</taxon>
        <taxon>Bacillati</taxon>
        <taxon>Actinomycetota</taxon>
        <taxon>Actinomycetes</taxon>
        <taxon>Micromonosporales</taxon>
        <taxon>Micromonosporaceae</taxon>
        <taxon>Paractinoplanes</taxon>
    </lineage>
</organism>
<dbReference type="PANTHER" id="PTHR46025:SF3">
    <property type="entry name" value="XYLOSYLTRANSFERASE OXT"/>
    <property type="match status" value="1"/>
</dbReference>
<keyword evidence="11" id="KW-0472">Membrane</keyword>
<keyword evidence="9" id="KW-1133">Transmembrane helix</keyword>
<evidence type="ECO:0000256" key="12">
    <source>
        <dbReference type="ARBA" id="ARBA00023157"/>
    </source>
</evidence>
<evidence type="ECO:0000313" key="16">
    <source>
        <dbReference type="Proteomes" id="UP000623608"/>
    </source>
</evidence>
<keyword evidence="8" id="KW-0735">Signal-anchor</keyword>
<keyword evidence="3" id="KW-0328">Glycosyltransferase</keyword>
<evidence type="ECO:0000256" key="7">
    <source>
        <dbReference type="ARBA" id="ARBA00022824"/>
    </source>
</evidence>
<keyword evidence="6" id="KW-0479">Metal-binding</keyword>
<evidence type="ECO:0000256" key="5">
    <source>
        <dbReference type="ARBA" id="ARBA00022692"/>
    </source>
</evidence>
<evidence type="ECO:0000256" key="1">
    <source>
        <dbReference type="ARBA" id="ARBA00004323"/>
    </source>
</evidence>
<name>A0A919NK39_9ACTN</name>
<evidence type="ECO:0000256" key="8">
    <source>
        <dbReference type="ARBA" id="ARBA00022968"/>
    </source>
</evidence>
<comment type="caution">
    <text evidence="15">The sequence shown here is derived from an EMBL/GenBank/DDBJ whole genome shotgun (WGS) entry which is preliminary data.</text>
</comment>
<evidence type="ECO:0000256" key="2">
    <source>
        <dbReference type="ARBA" id="ARBA00004648"/>
    </source>
</evidence>
<evidence type="ECO:0000256" key="9">
    <source>
        <dbReference type="ARBA" id="ARBA00022989"/>
    </source>
</evidence>
<dbReference type="GO" id="GO:0016020">
    <property type="term" value="C:membrane"/>
    <property type="evidence" value="ECO:0007669"/>
    <property type="project" value="InterPro"/>
</dbReference>
<evidence type="ECO:0000256" key="13">
    <source>
        <dbReference type="ARBA" id="ARBA00023180"/>
    </source>
</evidence>
<evidence type="ECO:0000256" key="6">
    <source>
        <dbReference type="ARBA" id="ARBA00022723"/>
    </source>
</evidence>
<dbReference type="EMBL" id="BOMY01000016">
    <property type="protein sequence ID" value="GIF19575.1"/>
    <property type="molecule type" value="Genomic_DNA"/>
</dbReference>
<accession>A0A919NK39</accession>
<evidence type="ECO:0000256" key="11">
    <source>
        <dbReference type="ARBA" id="ARBA00023136"/>
    </source>
</evidence>
<evidence type="ECO:0000313" key="15">
    <source>
        <dbReference type="EMBL" id="GIF19575.1"/>
    </source>
</evidence>
<keyword evidence="5" id="KW-0812">Transmembrane</keyword>